<comment type="caution">
    <text evidence="1">The sequence shown here is derived from an EMBL/GenBank/DDBJ whole genome shotgun (WGS) entry which is preliminary data.</text>
</comment>
<dbReference type="InParanoid" id="A0A0N1PI43"/>
<evidence type="ECO:0000313" key="1">
    <source>
        <dbReference type="EMBL" id="KPJ20965.1"/>
    </source>
</evidence>
<organism evidence="1 2">
    <name type="scientific">Papilio machaon</name>
    <name type="common">Old World swallowtail butterfly</name>
    <dbReference type="NCBI Taxonomy" id="76193"/>
    <lineage>
        <taxon>Eukaryota</taxon>
        <taxon>Metazoa</taxon>
        <taxon>Ecdysozoa</taxon>
        <taxon>Arthropoda</taxon>
        <taxon>Hexapoda</taxon>
        <taxon>Insecta</taxon>
        <taxon>Pterygota</taxon>
        <taxon>Neoptera</taxon>
        <taxon>Endopterygota</taxon>
        <taxon>Lepidoptera</taxon>
        <taxon>Glossata</taxon>
        <taxon>Ditrysia</taxon>
        <taxon>Papilionoidea</taxon>
        <taxon>Papilionidae</taxon>
        <taxon>Papilioninae</taxon>
        <taxon>Papilio</taxon>
    </lineage>
</organism>
<evidence type="ECO:0000313" key="2">
    <source>
        <dbReference type="Proteomes" id="UP000053240"/>
    </source>
</evidence>
<accession>A0A0N1PI43</accession>
<dbReference type="Proteomes" id="UP000053240">
    <property type="component" value="Unassembled WGS sequence"/>
</dbReference>
<keyword evidence="2" id="KW-1185">Reference proteome</keyword>
<protein>
    <submittedName>
        <fullName evidence="1">Uncharacterized protein</fullName>
    </submittedName>
</protein>
<name>A0A0N1PI43_PAPMA</name>
<dbReference type="EMBL" id="LADJ01011077">
    <property type="protein sequence ID" value="KPJ20965.1"/>
    <property type="molecule type" value="Genomic_DNA"/>
</dbReference>
<proteinExistence type="predicted"/>
<gene>
    <name evidence="1" type="ORF">RR48_00299</name>
</gene>
<dbReference type="AlphaFoldDB" id="A0A0N1PI43"/>
<sequence length="72" mass="8571">MVWCLNKQFLKGESRRRAFSSEVQGKREPAEHRTVFSNLELSTRVTYESYEEMCHLLKNVHTIQVAEIKMLR</sequence>
<reference evidence="1 2" key="1">
    <citation type="journal article" date="2015" name="Nat. Commun.">
        <title>Outbred genome sequencing and CRISPR/Cas9 gene editing in butterflies.</title>
        <authorList>
            <person name="Li X."/>
            <person name="Fan D."/>
            <person name="Zhang W."/>
            <person name="Liu G."/>
            <person name="Zhang L."/>
            <person name="Zhao L."/>
            <person name="Fang X."/>
            <person name="Chen L."/>
            <person name="Dong Y."/>
            <person name="Chen Y."/>
            <person name="Ding Y."/>
            <person name="Zhao R."/>
            <person name="Feng M."/>
            <person name="Zhu Y."/>
            <person name="Feng Y."/>
            <person name="Jiang X."/>
            <person name="Zhu D."/>
            <person name="Xiang H."/>
            <person name="Feng X."/>
            <person name="Li S."/>
            <person name="Wang J."/>
            <person name="Zhang G."/>
            <person name="Kronforst M.R."/>
            <person name="Wang W."/>
        </authorList>
    </citation>
    <scope>NUCLEOTIDE SEQUENCE [LARGE SCALE GENOMIC DNA]</scope>
    <source>
        <strain evidence="1">Ya'a_city_454_Pm</strain>
        <tissue evidence="1">Whole body</tissue>
    </source>
</reference>